<keyword evidence="5" id="KW-0547">Nucleotide-binding</keyword>
<evidence type="ECO:0000313" key="15">
    <source>
        <dbReference type="Proteomes" id="UP000638353"/>
    </source>
</evidence>
<evidence type="ECO:0000259" key="13">
    <source>
        <dbReference type="Pfam" id="PF07730"/>
    </source>
</evidence>
<keyword evidence="11" id="KW-1133">Transmembrane helix</keyword>
<dbReference type="InterPro" id="IPR003594">
    <property type="entry name" value="HATPase_dom"/>
</dbReference>
<dbReference type="InterPro" id="IPR036890">
    <property type="entry name" value="HATPase_C_sf"/>
</dbReference>
<feature type="region of interest" description="Disordered" evidence="10">
    <location>
        <begin position="380"/>
        <end position="412"/>
    </location>
</feature>
<dbReference type="SUPFAM" id="SSF55874">
    <property type="entry name" value="ATPase domain of HSP90 chaperone/DNA topoisomerase II/histidine kinase"/>
    <property type="match status" value="1"/>
</dbReference>
<evidence type="ECO:0000259" key="12">
    <source>
        <dbReference type="Pfam" id="PF02518"/>
    </source>
</evidence>
<evidence type="ECO:0000256" key="11">
    <source>
        <dbReference type="SAM" id="Phobius"/>
    </source>
</evidence>
<keyword evidence="4" id="KW-0808">Transferase</keyword>
<dbReference type="Gene3D" id="3.30.565.10">
    <property type="entry name" value="Histidine kinase-like ATPase, C-terminal domain"/>
    <property type="match status" value="1"/>
</dbReference>
<evidence type="ECO:0000256" key="5">
    <source>
        <dbReference type="ARBA" id="ARBA00022741"/>
    </source>
</evidence>
<sequence length="412" mass="43485">MFPLSLRSPTAWQHSVRHPYVSGALLGVLAVAEAVHGQVTSVTVLVTLALAVLPLLARRREPRVGFVVLGASLLNFLFRPELLLTAAVAGAMGLYTLARHRAIHPLLTIALGVSGSLLVNIGHVMRGAYDLGGRAPVLGGDGSLSYFTESFVLAVAMIATVCVADAVRAREESRLAREAAQRKLIAMEREHAAAAERASIARELHDIVAHSVSVIAVQAESATYTTPDLSPAARDGFQQIAGSARSAMSELRQLLSVLHTDATERASVAPQPTLDSLDALLAAHRSGGGQVELHTEGIRPDLLPPSLELTVYRIAQEALTNTRRHAPGAKAQVDISYAPGRVRLNIRDDGPGPQDPDAARSGGHGLDGMVERAKLIGGQLTHGGAGPEGGFQVRADLPIATYEENPVRSTGR</sequence>
<dbReference type="CDD" id="cd16917">
    <property type="entry name" value="HATPase_UhpB-NarQ-NarX-like"/>
    <property type="match status" value="1"/>
</dbReference>
<name>A0A918WZS3_9ACTN</name>
<keyword evidence="8" id="KW-0902">Two-component regulatory system</keyword>
<accession>A0A918WZS3</accession>
<organism evidence="14 15">
    <name type="scientific">Streptomyces finlayi</name>
    <dbReference type="NCBI Taxonomy" id="67296"/>
    <lineage>
        <taxon>Bacteria</taxon>
        <taxon>Bacillati</taxon>
        <taxon>Actinomycetota</taxon>
        <taxon>Actinomycetes</taxon>
        <taxon>Kitasatosporales</taxon>
        <taxon>Streptomycetaceae</taxon>
        <taxon>Streptomyces</taxon>
    </lineage>
</organism>
<reference evidence="14" key="2">
    <citation type="submission" date="2020-09" db="EMBL/GenBank/DDBJ databases">
        <authorList>
            <person name="Sun Q."/>
            <person name="Ohkuma M."/>
        </authorList>
    </citation>
    <scope>NUCLEOTIDE SEQUENCE</scope>
    <source>
        <strain evidence="14">JCM 4637</strain>
    </source>
</reference>
<dbReference type="RefSeq" id="WP_189824319.1">
    <property type="nucleotide sequence ID" value="NZ_BMVC01000007.1"/>
</dbReference>
<feature type="transmembrane region" description="Helical" evidence="11">
    <location>
        <begin position="39"/>
        <end position="57"/>
    </location>
</feature>
<dbReference type="PANTHER" id="PTHR24421:SF10">
    <property type="entry name" value="NITRATE_NITRITE SENSOR PROTEIN NARQ"/>
    <property type="match status" value="1"/>
</dbReference>
<evidence type="ECO:0000256" key="10">
    <source>
        <dbReference type="SAM" id="MobiDB-lite"/>
    </source>
</evidence>
<dbReference type="Gene3D" id="1.20.5.1930">
    <property type="match status" value="1"/>
</dbReference>
<dbReference type="InterPro" id="IPR050482">
    <property type="entry name" value="Sensor_HK_TwoCompSys"/>
</dbReference>
<keyword evidence="11" id="KW-0812">Transmembrane</keyword>
<dbReference type="GO" id="GO:0000155">
    <property type="term" value="F:phosphorelay sensor kinase activity"/>
    <property type="evidence" value="ECO:0007669"/>
    <property type="project" value="InterPro"/>
</dbReference>
<dbReference type="GO" id="GO:0016020">
    <property type="term" value="C:membrane"/>
    <property type="evidence" value="ECO:0007669"/>
    <property type="project" value="InterPro"/>
</dbReference>
<reference evidence="14" key="1">
    <citation type="journal article" date="2014" name="Int. J. Syst. Evol. Microbiol.">
        <title>Complete genome sequence of Corynebacterium casei LMG S-19264T (=DSM 44701T), isolated from a smear-ripened cheese.</title>
        <authorList>
            <consortium name="US DOE Joint Genome Institute (JGI-PGF)"/>
            <person name="Walter F."/>
            <person name="Albersmeier A."/>
            <person name="Kalinowski J."/>
            <person name="Ruckert C."/>
        </authorList>
    </citation>
    <scope>NUCLEOTIDE SEQUENCE</scope>
    <source>
        <strain evidence="14">JCM 4637</strain>
    </source>
</reference>
<dbReference type="GO" id="GO:0005524">
    <property type="term" value="F:ATP binding"/>
    <property type="evidence" value="ECO:0007669"/>
    <property type="project" value="UniProtKB-KW"/>
</dbReference>
<keyword evidence="7" id="KW-0067">ATP-binding</keyword>
<keyword evidence="3" id="KW-0597">Phosphoprotein</keyword>
<evidence type="ECO:0000256" key="9">
    <source>
        <dbReference type="SAM" id="Coils"/>
    </source>
</evidence>
<comment type="catalytic activity">
    <reaction evidence="1">
        <text>ATP + protein L-histidine = ADP + protein N-phospho-L-histidine.</text>
        <dbReference type="EC" id="2.7.13.3"/>
    </reaction>
</comment>
<feature type="domain" description="Signal transduction histidine kinase subgroup 3 dimerisation and phosphoacceptor" evidence="13">
    <location>
        <begin position="196"/>
        <end position="261"/>
    </location>
</feature>
<feature type="transmembrane region" description="Helical" evidence="11">
    <location>
        <begin position="105"/>
        <end position="124"/>
    </location>
</feature>
<keyword evidence="9" id="KW-0175">Coiled coil</keyword>
<dbReference type="Proteomes" id="UP000638353">
    <property type="component" value="Unassembled WGS sequence"/>
</dbReference>
<proteinExistence type="predicted"/>
<dbReference type="EMBL" id="BMVC01000007">
    <property type="protein sequence ID" value="GHC98401.1"/>
    <property type="molecule type" value="Genomic_DNA"/>
</dbReference>
<evidence type="ECO:0000256" key="7">
    <source>
        <dbReference type="ARBA" id="ARBA00022840"/>
    </source>
</evidence>
<feature type="region of interest" description="Disordered" evidence="10">
    <location>
        <begin position="346"/>
        <end position="366"/>
    </location>
</feature>
<gene>
    <name evidence="14" type="ORF">GCM10010334_40890</name>
</gene>
<dbReference type="Pfam" id="PF02518">
    <property type="entry name" value="HATPase_c"/>
    <property type="match status" value="1"/>
</dbReference>
<feature type="domain" description="Histidine kinase/HSP90-like ATPase" evidence="12">
    <location>
        <begin position="309"/>
        <end position="399"/>
    </location>
</feature>
<feature type="transmembrane region" description="Helical" evidence="11">
    <location>
        <begin position="144"/>
        <end position="167"/>
    </location>
</feature>
<dbReference type="EC" id="2.7.13.3" evidence="2"/>
<evidence type="ECO:0000313" key="14">
    <source>
        <dbReference type="EMBL" id="GHC98401.1"/>
    </source>
</evidence>
<feature type="coiled-coil region" evidence="9">
    <location>
        <begin position="170"/>
        <end position="197"/>
    </location>
</feature>
<evidence type="ECO:0000256" key="6">
    <source>
        <dbReference type="ARBA" id="ARBA00022777"/>
    </source>
</evidence>
<keyword evidence="6 14" id="KW-0418">Kinase</keyword>
<dbReference type="InterPro" id="IPR011712">
    <property type="entry name" value="Sig_transdc_His_kin_sub3_dim/P"/>
</dbReference>
<dbReference type="Pfam" id="PF07730">
    <property type="entry name" value="HisKA_3"/>
    <property type="match status" value="1"/>
</dbReference>
<evidence type="ECO:0000256" key="1">
    <source>
        <dbReference type="ARBA" id="ARBA00000085"/>
    </source>
</evidence>
<dbReference type="GO" id="GO:0046983">
    <property type="term" value="F:protein dimerization activity"/>
    <property type="evidence" value="ECO:0007669"/>
    <property type="project" value="InterPro"/>
</dbReference>
<evidence type="ECO:0000256" key="2">
    <source>
        <dbReference type="ARBA" id="ARBA00012438"/>
    </source>
</evidence>
<dbReference type="AlphaFoldDB" id="A0A918WZS3"/>
<evidence type="ECO:0000256" key="3">
    <source>
        <dbReference type="ARBA" id="ARBA00022553"/>
    </source>
</evidence>
<comment type="caution">
    <text evidence="14">The sequence shown here is derived from an EMBL/GenBank/DDBJ whole genome shotgun (WGS) entry which is preliminary data.</text>
</comment>
<feature type="transmembrane region" description="Helical" evidence="11">
    <location>
        <begin position="77"/>
        <end position="98"/>
    </location>
</feature>
<protein>
    <recommendedName>
        <fullName evidence="2">histidine kinase</fullName>
        <ecNumber evidence="2">2.7.13.3</ecNumber>
    </recommendedName>
</protein>
<keyword evidence="11" id="KW-0472">Membrane</keyword>
<dbReference type="PANTHER" id="PTHR24421">
    <property type="entry name" value="NITRATE/NITRITE SENSOR PROTEIN NARX-RELATED"/>
    <property type="match status" value="1"/>
</dbReference>
<evidence type="ECO:0000256" key="4">
    <source>
        <dbReference type="ARBA" id="ARBA00022679"/>
    </source>
</evidence>
<feature type="compositionally biased region" description="Gly residues" evidence="10">
    <location>
        <begin position="380"/>
        <end position="389"/>
    </location>
</feature>
<evidence type="ECO:0000256" key="8">
    <source>
        <dbReference type="ARBA" id="ARBA00023012"/>
    </source>
</evidence>